<dbReference type="InterPro" id="IPR018712">
    <property type="entry name" value="Tle1-like_cat"/>
</dbReference>
<proteinExistence type="predicted"/>
<feature type="domain" description="T6SS Phospholipase effector Tle1-like catalytic" evidence="1">
    <location>
        <begin position="278"/>
        <end position="362"/>
    </location>
</feature>
<evidence type="ECO:0000313" key="3">
    <source>
        <dbReference type="Proteomes" id="UP000037660"/>
    </source>
</evidence>
<dbReference type="STRING" id="1547922.ISF6_2059"/>
<evidence type="ECO:0000313" key="2">
    <source>
        <dbReference type="EMBL" id="GAP36219.1"/>
    </source>
</evidence>
<comment type="caution">
    <text evidence="2">The sequence shown here is derived from an EMBL/GenBank/DDBJ whole genome shotgun (WGS) entry which is preliminary data.</text>
</comment>
<dbReference type="PANTHER" id="PTHR33840">
    <property type="match status" value="1"/>
</dbReference>
<keyword evidence="3" id="KW-1185">Reference proteome</keyword>
<dbReference type="Proteomes" id="UP000037660">
    <property type="component" value="Unassembled WGS sequence"/>
</dbReference>
<organism evidence="2 3">
    <name type="scientific">Piscinibacter sakaiensis</name>
    <name type="common">Ideonella sakaiensis</name>
    <dbReference type="NCBI Taxonomy" id="1547922"/>
    <lineage>
        <taxon>Bacteria</taxon>
        <taxon>Pseudomonadati</taxon>
        <taxon>Pseudomonadota</taxon>
        <taxon>Betaproteobacteria</taxon>
        <taxon>Burkholderiales</taxon>
        <taxon>Sphaerotilaceae</taxon>
        <taxon>Piscinibacter</taxon>
    </lineage>
</organism>
<dbReference type="EMBL" id="BBYR01000032">
    <property type="protein sequence ID" value="GAP36219.1"/>
    <property type="molecule type" value="Genomic_DNA"/>
</dbReference>
<dbReference type="RefSeq" id="WP_054020214.1">
    <property type="nucleotide sequence ID" value="NZ_BBYR01000032.1"/>
</dbReference>
<accession>A0A0K8P110</accession>
<name>A0A0K8P110_PISS1</name>
<dbReference type="AlphaFoldDB" id="A0A0K8P110"/>
<evidence type="ECO:0000259" key="1">
    <source>
        <dbReference type="Pfam" id="PF09994"/>
    </source>
</evidence>
<dbReference type="PANTHER" id="PTHR33840:SF1">
    <property type="entry name" value="TLE1 PHOSPHOLIPASE DOMAIN-CONTAINING PROTEIN"/>
    <property type="match status" value="1"/>
</dbReference>
<sequence length="536" mass="57390">MSISLPLDSTACGQADDVFYCAHQGEPGLFDASGARVPLSADDPAQQALRDHWCALYEDILAHHRDGSRPFPSCGWPGHVHHDPACRHCLVSTLPSDAGEPAEDDPGDTDPIDPVKECPCQEEGPPRIRLRYSLFFDGTGNNRDNVSAGNGPGTSYSAGYTNVARLEWAQFEADPSYDEHASIYTEGVGTVTGGADVPLAQATGVGTAGLKAKVAAARDALLERIRAAAGSTDTVIECIHLDSLGFSRGAASARHFIHVALVDARSAIQPCLQAEGYTVGEVAVKFCGLYDTVAAFGAAHANDTWELSLDAIRHADTVVQLAAAEEHRANFSLTNIDSAGSGRELFLPGVHSDVGGGYAPGCSETDVQLFDVDLVTGVPIPIPLARRALQREWDWLIDAGWFTESELRCDMEFQIFGTRGPISDLYARIPLHLMAEYARDAGLAFTGAVEAQHPIPAALQTAEQEIRAAIADGRCHAPDAWFGHAPAGDPDWLKALRHDHLHFSSLYGVAASYGAMHPRFSVSAVVGWRERRILPG</sequence>
<reference evidence="3" key="1">
    <citation type="submission" date="2015-07" db="EMBL/GenBank/DDBJ databases">
        <title>Discovery of a poly(ethylene terephthalate assimilation.</title>
        <authorList>
            <person name="Yoshida S."/>
            <person name="Hiraga K."/>
            <person name="Takehana T."/>
            <person name="Taniguchi I."/>
            <person name="Yamaji H."/>
            <person name="Maeda Y."/>
            <person name="Toyohara K."/>
            <person name="Miyamoto K."/>
            <person name="Kimura Y."/>
            <person name="Oda K."/>
        </authorList>
    </citation>
    <scope>NUCLEOTIDE SEQUENCE [LARGE SCALE GENOMIC DNA]</scope>
    <source>
        <strain evidence="3">NBRC 110686 / TISTR 2288 / 201-F6</strain>
    </source>
</reference>
<protein>
    <submittedName>
        <fullName evidence="2">Conserved domain protein</fullName>
    </submittedName>
</protein>
<reference evidence="2 3" key="2">
    <citation type="journal article" date="2016" name="Science">
        <title>A bacterium that degrades and assimilates poly(ethylene terephthalate).</title>
        <authorList>
            <person name="Yoshida S."/>
            <person name="Hiraga K."/>
            <person name="Takehana T."/>
            <person name="Taniguchi I."/>
            <person name="Yamaji H."/>
            <person name="Maeda Y."/>
            <person name="Toyohara K."/>
            <person name="Miyamoto K."/>
            <person name="Kimura Y."/>
            <person name="Oda K."/>
        </authorList>
    </citation>
    <scope>NUCLEOTIDE SEQUENCE [LARGE SCALE GENOMIC DNA]</scope>
    <source>
        <strain evidence="3">NBRC 110686 / TISTR 2288 / 201-F6</strain>
    </source>
</reference>
<gene>
    <name evidence="2" type="ORF">ISF6_2059</name>
</gene>
<dbReference type="Pfam" id="PF09994">
    <property type="entry name" value="T6SS_Tle1-like_cat"/>
    <property type="match status" value="1"/>
</dbReference>